<dbReference type="EMBL" id="BAAAFE010000010">
    <property type="protein sequence ID" value="GAA0866862.1"/>
    <property type="molecule type" value="Genomic_DNA"/>
</dbReference>
<keyword evidence="2" id="KW-0229">DNA integration</keyword>
<evidence type="ECO:0000256" key="4">
    <source>
        <dbReference type="ARBA" id="ARBA00023172"/>
    </source>
</evidence>
<comment type="caution">
    <text evidence="6">The sequence shown here is derived from an EMBL/GenBank/DDBJ whole genome shotgun (WGS) entry which is preliminary data.</text>
</comment>
<evidence type="ECO:0000256" key="2">
    <source>
        <dbReference type="ARBA" id="ARBA00022908"/>
    </source>
</evidence>
<dbReference type="InterPro" id="IPR038488">
    <property type="entry name" value="Integrase_DNA-bd_sf"/>
</dbReference>
<dbReference type="InterPro" id="IPR050808">
    <property type="entry name" value="Phage_Integrase"/>
</dbReference>
<dbReference type="InterPro" id="IPR025166">
    <property type="entry name" value="Integrase_DNA_bind_dom"/>
</dbReference>
<name>A0ABN1MBW6_9SPHN</name>
<dbReference type="Gene3D" id="1.10.443.10">
    <property type="entry name" value="Intergrase catalytic core"/>
    <property type="match status" value="1"/>
</dbReference>
<keyword evidence="3" id="KW-0238">DNA-binding</keyword>
<dbReference type="InterPro" id="IPR011010">
    <property type="entry name" value="DNA_brk_join_enz"/>
</dbReference>
<evidence type="ECO:0000256" key="1">
    <source>
        <dbReference type="ARBA" id="ARBA00008857"/>
    </source>
</evidence>
<dbReference type="Proteomes" id="UP001500738">
    <property type="component" value="Unassembled WGS sequence"/>
</dbReference>
<accession>A0ABN1MBW6</accession>
<dbReference type="Pfam" id="PF00589">
    <property type="entry name" value="Phage_integrase"/>
    <property type="match status" value="1"/>
</dbReference>
<keyword evidence="4" id="KW-0233">DNA recombination</keyword>
<dbReference type="Pfam" id="PF13356">
    <property type="entry name" value="Arm-DNA-bind_3"/>
    <property type="match status" value="1"/>
</dbReference>
<dbReference type="Gene3D" id="3.30.160.390">
    <property type="entry name" value="Integrase, DNA-binding domain"/>
    <property type="match status" value="1"/>
</dbReference>
<evidence type="ECO:0000313" key="6">
    <source>
        <dbReference type="EMBL" id="GAA0866862.1"/>
    </source>
</evidence>
<dbReference type="PROSITE" id="PS51898">
    <property type="entry name" value="TYR_RECOMBINASE"/>
    <property type="match status" value="1"/>
</dbReference>
<evidence type="ECO:0000256" key="3">
    <source>
        <dbReference type="ARBA" id="ARBA00023125"/>
    </source>
</evidence>
<organism evidence="6 7">
    <name type="scientific">Sphingopyxis soli</name>
    <dbReference type="NCBI Taxonomy" id="592051"/>
    <lineage>
        <taxon>Bacteria</taxon>
        <taxon>Pseudomonadati</taxon>
        <taxon>Pseudomonadota</taxon>
        <taxon>Alphaproteobacteria</taxon>
        <taxon>Sphingomonadales</taxon>
        <taxon>Sphingomonadaceae</taxon>
        <taxon>Sphingopyxis</taxon>
    </lineage>
</organism>
<comment type="similarity">
    <text evidence="1">Belongs to the 'phage' integrase family.</text>
</comment>
<proteinExistence type="inferred from homology"/>
<evidence type="ECO:0000313" key="7">
    <source>
        <dbReference type="Proteomes" id="UP001500738"/>
    </source>
</evidence>
<gene>
    <name evidence="6" type="ORF">GCM10009115_32360</name>
</gene>
<dbReference type="PANTHER" id="PTHR30629:SF2">
    <property type="entry name" value="PROPHAGE INTEGRASE INTS-RELATED"/>
    <property type="match status" value="1"/>
</dbReference>
<dbReference type="InterPro" id="IPR010998">
    <property type="entry name" value="Integrase_recombinase_N"/>
</dbReference>
<protein>
    <submittedName>
        <fullName evidence="6">Site-specific integrase</fullName>
    </submittedName>
</protein>
<dbReference type="InterPro" id="IPR002104">
    <property type="entry name" value="Integrase_catalytic"/>
</dbReference>
<feature type="domain" description="Tyr recombinase" evidence="5">
    <location>
        <begin position="223"/>
        <end position="416"/>
    </location>
</feature>
<keyword evidence="7" id="KW-1185">Reference proteome</keyword>
<dbReference type="SUPFAM" id="SSF56349">
    <property type="entry name" value="DNA breaking-rejoining enzymes"/>
    <property type="match status" value="1"/>
</dbReference>
<dbReference type="InterPro" id="IPR013762">
    <property type="entry name" value="Integrase-like_cat_sf"/>
</dbReference>
<dbReference type="Gene3D" id="1.10.150.130">
    <property type="match status" value="1"/>
</dbReference>
<evidence type="ECO:0000259" key="5">
    <source>
        <dbReference type="PROSITE" id="PS51898"/>
    </source>
</evidence>
<dbReference type="RefSeq" id="WP_215350742.1">
    <property type="nucleotide sequence ID" value="NZ_BAAAFE010000010.1"/>
</dbReference>
<reference evidence="6 7" key="1">
    <citation type="journal article" date="2019" name="Int. J. Syst. Evol. Microbiol.">
        <title>The Global Catalogue of Microorganisms (GCM) 10K type strain sequencing project: providing services to taxonomists for standard genome sequencing and annotation.</title>
        <authorList>
            <consortium name="The Broad Institute Genomics Platform"/>
            <consortium name="The Broad Institute Genome Sequencing Center for Infectious Disease"/>
            <person name="Wu L."/>
            <person name="Ma J."/>
        </authorList>
    </citation>
    <scope>NUCLEOTIDE SEQUENCE [LARGE SCALE GENOMIC DNA]</scope>
    <source>
        <strain evidence="6 7">JCM 15910</strain>
    </source>
</reference>
<sequence length="441" mass="48936">MATGKIKKTSVEGVAIPPKGKRAYLWDDTLKGFGVMVTDKGARSYLIQYRMGGRGSETRRVTIGKHGSPWTAERARDRAAELLEQVRRDVDPFDAAKAALAQQRREREERDREQAKLAKLAFSVIAADYVTASKKTLRRWQEQERVIERDLTPCFSETPLPSITADDINDCIAKAGERASSAAMKAYSALRSIFAHAHTSHRRLFPASASPFGDVARPQGGGKRSDFIGNNELRLMWLACDDLGAPFGPMYRLLLLTGLRLREVAEGRWSEIDLEGGNWLIPKERMKNDEPHWVALSPQAVEIIQALPRIDKCDLMFSTNGETPVSGFSRAKSRLDAAMLKIAKKEIEKAGGQPDDVKLPAFVVHDTRRTVARGCQIDAVAPEVIERMLGHVTHTKSGLKGVYQVFEFEDERRAAFAKWGQRLAAITSGGANVVQLREVAA</sequence>
<dbReference type="PANTHER" id="PTHR30629">
    <property type="entry name" value="PROPHAGE INTEGRASE"/>
    <property type="match status" value="1"/>
</dbReference>